<dbReference type="InterPro" id="IPR000608">
    <property type="entry name" value="UBC"/>
</dbReference>
<feature type="region of interest" description="Disordered" evidence="3">
    <location>
        <begin position="759"/>
        <end position="791"/>
    </location>
</feature>
<dbReference type="PANTHER" id="PTHR46116">
    <property type="entry name" value="(E3-INDEPENDENT) E2 UBIQUITIN-CONJUGATING ENZYME"/>
    <property type="match status" value="1"/>
</dbReference>
<dbReference type="Gene3D" id="3.10.110.10">
    <property type="entry name" value="Ubiquitin Conjugating Enzyme"/>
    <property type="match status" value="1"/>
</dbReference>
<organism evidence="5 6">
    <name type="scientific">Aspergillus leporis</name>
    <dbReference type="NCBI Taxonomy" id="41062"/>
    <lineage>
        <taxon>Eukaryota</taxon>
        <taxon>Fungi</taxon>
        <taxon>Dikarya</taxon>
        <taxon>Ascomycota</taxon>
        <taxon>Pezizomycotina</taxon>
        <taxon>Eurotiomycetes</taxon>
        <taxon>Eurotiomycetidae</taxon>
        <taxon>Eurotiales</taxon>
        <taxon>Aspergillaceae</taxon>
        <taxon>Aspergillus</taxon>
        <taxon>Aspergillus subgen. Circumdati</taxon>
    </lineage>
</organism>
<evidence type="ECO:0000313" key="5">
    <source>
        <dbReference type="EMBL" id="KAB8078941.1"/>
    </source>
</evidence>
<gene>
    <name evidence="5" type="ORF">BDV29DRAFT_165569</name>
</gene>
<keyword evidence="2" id="KW-0833">Ubl conjugation pathway</keyword>
<dbReference type="Proteomes" id="UP000326565">
    <property type="component" value="Unassembled WGS sequence"/>
</dbReference>
<sequence>MDTGSELTGEATSVEEVTDGKFDIGDACCLKSNPALVGHVCTDTDKSPGELLILSHTTVPQQDLAEFLRTGVPPKDYVFVSFLEPSQGNSLIHESDLDLVDRTLVLGETVKRHPDDTISGTVISTSAKCNLEPIAFRMLDPEFGEHGPLTFTEKAINRGEFTTVENNDPGPLLLHDVLLSELKSFEEFSEGDYIIYRQKLGRIRDIDRDAILLLPDRSTVSPIDPDALELPLSFDHENLVALPSYMDATRSYSLANGGTAWSVESEFVFPGQFCFTPRNNMSFGDWVSRANAVSKPEGHVIATPAIDFYIDWLCPNVFAVGMPYSRTSSEVIRASTLRGNAVKCDFGQVPRGNLDNKPVQSDTWLGIGDRVRFRDPIAAAAKYPAYQHIPANQSFGYDVNILRVTSTKSEVTVQWQDGTVTTEAATSLRRFSGAEEEVWPGELVVLKDGVETVREHCKHITGPLGRHMKETICVKSVGVVQTVDSRERIASIRWYENPDVKLTHRGNMLIPGSSLGNLSDTTTDVSIYELGSYSSMERALGDVVLLAPARVHQSSIPVIDSEPTGAAGPCQLSFLSLLTFFETFLYLENLKIAMAKSDWFKQTTEIDTSPVPSRYSVHHDEFKVKSPTNFVGQIISIDADGIITVRIAGTDNCRDVRIHRERIMIVIDEDDPIPPVPTSPLEMFFTGINGLFERSGNFSVSETIEYGGGERLDNGSGDEDWSTEDESELDDEDFEDIVQGDGDASDGFTAPAVSVISSPEILDPSHPEQPSTTEARPGASQGKGSPLILLSPLPSSRPPGFSLLEGSPPSEHHFLSRAPLGAAGIRVKRIQKEFEILQSSLPPGIFVRTWESRIDLLRVLILGPQGTPYECAPFVIDFHFPDDYPTRPPAAFFHSWTNRNGMINPNLEENGKICLSLLGTWPGKNPTESWSPTNSTVLQVLVSIMGLVLVKTPFYNEAGYEALAVEDNRHVESTQYTERTFLLTRRFIQHALENPTAGLEDVLAWHYLPDPREEDTACNRPRLLRRAIEEALSMIEHHNRTTAGRNLSEEQAASAFVSRLSLGAVVMLRKHVTALERIESAANVRRNV</sequence>
<evidence type="ECO:0000313" key="6">
    <source>
        <dbReference type="Proteomes" id="UP000326565"/>
    </source>
</evidence>
<dbReference type="InterPro" id="IPR016135">
    <property type="entry name" value="UBQ-conjugating_enzyme/RWD"/>
</dbReference>
<reference evidence="5 6" key="1">
    <citation type="submission" date="2019-04" db="EMBL/GenBank/DDBJ databases">
        <title>Friends and foes A comparative genomics study of 23 Aspergillus species from section Flavi.</title>
        <authorList>
            <consortium name="DOE Joint Genome Institute"/>
            <person name="Kjaerbolling I."/>
            <person name="Vesth T."/>
            <person name="Frisvad J.C."/>
            <person name="Nybo J.L."/>
            <person name="Theobald S."/>
            <person name="Kildgaard S."/>
            <person name="Isbrandt T."/>
            <person name="Kuo A."/>
            <person name="Sato A."/>
            <person name="Lyhne E.K."/>
            <person name="Kogle M.E."/>
            <person name="Wiebenga A."/>
            <person name="Kun R.S."/>
            <person name="Lubbers R.J."/>
            <person name="Makela M.R."/>
            <person name="Barry K."/>
            <person name="Chovatia M."/>
            <person name="Clum A."/>
            <person name="Daum C."/>
            <person name="Haridas S."/>
            <person name="He G."/>
            <person name="LaButti K."/>
            <person name="Lipzen A."/>
            <person name="Mondo S."/>
            <person name="Riley R."/>
            <person name="Salamov A."/>
            <person name="Simmons B.A."/>
            <person name="Magnuson J.K."/>
            <person name="Henrissat B."/>
            <person name="Mortensen U.H."/>
            <person name="Larsen T.O."/>
            <person name="Devries R.P."/>
            <person name="Grigoriev I.V."/>
            <person name="Machida M."/>
            <person name="Baker S.E."/>
            <person name="Andersen M.R."/>
        </authorList>
    </citation>
    <scope>NUCLEOTIDE SEQUENCE [LARGE SCALE GENOMIC DNA]</scope>
    <source>
        <strain evidence="5 6">CBS 151.66</strain>
    </source>
</reference>
<evidence type="ECO:0000259" key="4">
    <source>
        <dbReference type="PROSITE" id="PS50127"/>
    </source>
</evidence>
<keyword evidence="1" id="KW-0808">Transferase</keyword>
<dbReference type="SMART" id="SM00212">
    <property type="entry name" value="UBCc"/>
    <property type="match status" value="1"/>
</dbReference>
<keyword evidence="6" id="KW-1185">Reference proteome</keyword>
<dbReference type="AlphaFoldDB" id="A0A5N5XE19"/>
<name>A0A5N5XE19_9EURO</name>
<dbReference type="OrthoDB" id="47801at2759"/>
<evidence type="ECO:0000256" key="3">
    <source>
        <dbReference type="SAM" id="MobiDB-lite"/>
    </source>
</evidence>
<dbReference type="SUPFAM" id="SSF54495">
    <property type="entry name" value="UBC-like"/>
    <property type="match status" value="1"/>
</dbReference>
<dbReference type="PROSITE" id="PS50127">
    <property type="entry name" value="UBC_2"/>
    <property type="match status" value="1"/>
</dbReference>
<dbReference type="GO" id="GO:0061631">
    <property type="term" value="F:ubiquitin conjugating enzyme activity"/>
    <property type="evidence" value="ECO:0007669"/>
    <property type="project" value="TreeGrafter"/>
</dbReference>
<dbReference type="PANTHER" id="PTHR46116:SF15">
    <property type="entry name" value="(E3-INDEPENDENT) E2 UBIQUITIN-CONJUGATING ENZYME"/>
    <property type="match status" value="1"/>
</dbReference>
<feature type="domain" description="UBC core" evidence="4">
    <location>
        <begin position="825"/>
        <end position="989"/>
    </location>
</feature>
<dbReference type="CDD" id="cd23837">
    <property type="entry name" value="UBCc_UBE2O"/>
    <property type="match status" value="1"/>
</dbReference>
<feature type="compositionally biased region" description="Acidic residues" evidence="3">
    <location>
        <begin position="716"/>
        <end position="730"/>
    </location>
</feature>
<evidence type="ECO:0000256" key="1">
    <source>
        <dbReference type="ARBA" id="ARBA00022679"/>
    </source>
</evidence>
<dbReference type="FunFam" id="3.10.110.10:FF:000094">
    <property type="entry name" value="Probable ubiquitin-conjugating enzyme E2 23"/>
    <property type="match status" value="1"/>
</dbReference>
<proteinExistence type="predicted"/>
<feature type="region of interest" description="Disordered" evidence="3">
    <location>
        <begin position="706"/>
        <end position="730"/>
    </location>
</feature>
<accession>A0A5N5XE19</accession>
<protein>
    <recommendedName>
        <fullName evidence="4">UBC core domain-containing protein</fullName>
    </recommendedName>
</protein>
<dbReference type="EMBL" id="ML732154">
    <property type="protein sequence ID" value="KAB8078941.1"/>
    <property type="molecule type" value="Genomic_DNA"/>
</dbReference>
<evidence type="ECO:0000256" key="2">
    <source>
        <dbReference type="ARBA" id="ARBA00022786"/>
    </source>
</evidence>
<dbReference type="Pfam" id="PF00179">
    <property type="entry name" value="UQ_con"/>
    <property type="match status" value="1"/>
</dbReference>